<dbReference type="InterPro" id="IPR040154">
    <property type="entry name" value="Biotinidase/VNN"/>
</dbReference>
<feature type="chain" id="PRO_5040428464" description="CN hydrolase domain-containing protein" evidence="3">
    <location>
        <begin position="25"/>
        <end position="496"/>
    </location>
</feature>
<evidence type="ECO:0000313" key="5">
    <source>
        <dbReference type="EMBL" id="CAG9854264.1"/>
    </source>
</evidence>
<dbReference type="Gene3D" id="3.60.110.10">
    <property type="entry name" value="Carbon-nitrogen hydrolase"/>
    <property type="match status" value="1"/>
</dbReference>
<dbReference type="Pfam" id="PF00795">
    <property type="entry name" value="CN_hydrolase"/>
    <property type="match status" value="1"/>
</dbReference>
<organism evidence="5 6">
    <name type="scientific">Phyllotreta striolata</name>
    <name type="common">Striped flea beetle</name>
    <name type="synonym">Crioceris striolata</name>
    <dbReference type="NCBI Taxonomy" id="444603"/>
    <lineage>
        <taxon>Eukaryota</taxon>
        <taxon>Metazoa</taxon>
        <taxon>Ecdysozoa</taxon>
        <taxon>Arthropoda</taxon>
        <taxon>Hexapoda</taxon>
        <taxon>Insecta</taxon>
        <taxon>Pterygota</taxon>
        <taxon>Neoptera</taxon>
        <taxon>Endopterygota</taxon>
        <taxon>Coleoptera</taxon>
        <taxon>Polyphaga</taxon>
        <taxon>Cucujiformia</taxon>
        <taxon>Chrysomeloidea</taxon>
        <taxon>Chrysomelidae</taxon>
        <taxon>Galerucinae</taxon>
        <taxon>Alticini</taxon>
        <taxon>Phyllotreta</taxon>
    </lineage>
</organism>
<dbReference type="Proteomes" id="UP001153712">
    <property type="component" value="Chromosome 1"/>
</dbReference>
<dbReference type="InterPro" id="IPR036526">
    <property type="entry name" value="C-N_Hydrolase_sf"/>
</dbReference>
<dbReference type="AlphaFoldDB" id="A0A9N9TEL9"/>
<evidence type="ECO:0000256" key="1">
    <source>
        <dbReference type="ARBA" id="ARBA00008225"/>
    </source>
</evidence>
<dbReference type="PROSITE" id="PS50263">
    <property type="entry name" value="CN_HYDROLASE"/>
    <property type="match status" value="1"/>
</dbReference>
<keyword evidence="3" id="KW-0732">Signal</keyword>
<accession>A0A9N9TEL9</accession>
<dbReference type="EMBL" id="OU900094">
    <property type="protein sequence ID" value="CAG9854264.1"/>
    <property type="molecule type" value="Genomic_DNA"/>
</dbReference>
<feature type="signal peptide" evidence="3">
    <location>
        <begin position="1"/>
        <end position="24"/>
    </location>
</feature>
<comment type="similarity">
    <text evidence="1">Belongs to the carbon-nitrogen hydrolase superfamily. BTD/VNN family.</text>
</comment>
<dbReference type="InterPro" id="IPR003010">
    <property type="entry name" value="C-N_Hydrolase"/>
</dbReference>
<keyword evidence="2" id="KW-1133">Transmembrane helix</keyword>
<evidence type="ECO:0000256" key="2">
    <source>
        <dbReference type="SAM" id="Phobius"/>
    </source>
</evidence>
<evidence type="ECO:0000259" key="4">
    <source>
        <dbReference type="PROSITE" id="PS50263"/>
    </source>
</evidence>
<reference evidence="5" key="1">
    <citation type="submission" date="2022-01" db="EMBL/GenBank/DDBJ databases">
        <authorList>
            <person name="King R."/>
        </authorList>
    </citation>
    <scope>NUCLEOTIDE SEQUENCE</scope>
</reference>
<proteinExistence type="inferred from homology"/>
<keyword evidence="2" id="KW-0472">Membrane</keyword>
<dbReference type="SUPFAM" id="SSF56317">
    <property type="entry name" value="Carbon-nitrogen hydrolase"/>
    <property type="match status" value="1"/>
</dbReference>
<feature type="domain" description="CN hydrolase" evidence="4">
    <location>
        <begin position="34"/>
        <end position="297"/>
    </location>
</feature>
<gene>
    <name evidence="5" type="ORF">PHYEVI_LOCUS728</name>
</gene>
<protein>
    <recommendedName>
        <fullName evidence="4">CN hydrolase domain-containing protein</fullName>
    </recommendedName>
</protein>
<dbReference type="OrthoDB" id="10250282at2759"/>
<dbReference type="PANTHER" id="PTHR10609">
    <property type="entry name" value="BIOTINIDASE-RELATED"/>
    <property type="match status" value="1"/>
</dbReference>
<feature type="transmembrane region" description="Helical" evidence="2">
    <location>
        <begin position="462"/>
        <end position="485"/>
    </location>
</feature>
<evidence type="ECO:0000256" key="3">
    <source>
        <dbReference type="SAM" id="SignalP"/>
    </source>
</evidence>
<keyword evidence="2" id="KW-0812">Transmembrane</keyword>
<dbReference type="PANTHER" id="PTHR10609:SF14">
    <property type="entry name" value="BIOTINIDASE"/>
    <property type="match status" value="1"/>
</dbReference>
<sequence length="496" mass="54797">MEINMFNFISVTCFMLFTFIAAEAQTYTAGVVVYKPEESNADDTPDVFVSNNVKSYVDIIQKNQNKVDILVFPEYGLTGVNANDKIKEHLPVISTTVGNISELACHKNKMKENLVKLSCAAKENNVYVVANVVEQSNDNYYITTVAFDTKGYLRAKCRKHHLVNGSNFEESTNYSNCSFTATFKKHGSVPFTILFGNDLLRPIPQEIKTDNVIVTAAIKNSLPLNIGFSVYQGFAVSNGVNVLASGYYQKNENPAYYNYGGSGIFLSNGTGIVSFSPDGSDNVPDGMGTVIQQDIPIVSSRLPVVTVSSRFLGKMPKLSLDYMNITGLNDTSKIVNHCVDSKVCCNFSAEFADETLQEYKWIAFSNKTVFAGEEVEVFVCALAVESALVTPKSFRNVTISSTIEKPKINQSIPIAVQQNYLPVDFVFNNDTNLITLTKEENIVVFGIVHVLSLAGPEAGPNVFLIVIITLLCIALVVLLVGYLIWRKRQRKNRRSL</sequence>
<name>A0A9N9TEL9_PHYSR</name>
<keyword evidence="6" id="KW-1185">Reference proteome</keyword>
<evidence type="ECO:0000313" key="6">
    <source>
        <dbReference type="Proteomes" id="UP001153712"/>
    </source>
</evidence>